<proteinExistence type="inferred from homology"/>
<evidence type="ECO:0000259" key="3">
    <source>
        <dbReference type="PROSITE" id="PS50206"/>
    </source>
</evidence>
<evidence type="ECO:0000256" key="1">
    <source>
        <dbReference type="ARBA" id="ARBA00007797"/>
    </source>
</evidence>
<feature type="compositionally biased region" description="Low complexity" evidence="2">
    <location>
        <begin position="542"/>
        <end position="552"/>
    </location>
</feature>
<evidence type="ECO:0000313" key="5">
    <source>
        <dbReference type="Proteomes" id="UP001485043"/>
    </source>
</evidence>
<comment type="caution">
    <text evidence="4">The sequence shown here is derived from an EMBL/GenBank/DDBJ whole genome shotgun (WGS) entry which is preliminary data.</text>
</comment>
<dbReference type="PROSITE" id="PS50206">
    <property type="entry name" value="RHODANESE_3"/>
    <property type="match status" value="1"/>
</dbReference>
<feature type="compositionally biased region" description="Acidic residues" evidence="2">
    <location>
        <begin position="653"/>
        <end position="666"/>
    </location>
</feature>
<dbReference type="CDD" id="cd00158">
    <property type="entry name" value="RHOD"/>
    <property type="match status" value="1"/>
</dbReference>
<dbReference type="InterPro" id="IPR001763">
    <property type="entry name" value="Rhodanese-like_dom"/>
</dbReference>
<dbReference type="Pfam" id="PF00581">
    <property type="entry name" value="Rhodanese"/>
    <property type="match status" value="1"/>
</dbReference>
<dbReference type="AlphaFoldDB" id="A0AAW1SLY7"/>
<evidence type="ECO:0000256" key="2">
    <source>
        <dbReference type="SAM" id="MobiDB-lite"/>
    </source>
</evidence>
<sequence>QPLASLGSGKDAQRRLLYWYFEDSLKRRYAAFVRALDECSRDNLDVIKEKAMRAMADLLASRPEQEAMLLTSLVNKLGDPSRKLASKAGYLLAGLLAQHPGMKLIVAREVERFMFRPGLQERARYYCAVFLNQLALSHNPAQGGSLLAEKLVDIYFTTFRLILEGRVGQKVQLARSQIAKLAPDKRAKADKAAAKAKDDGTDPKQAASAPEVDARILGALIAGVRRAFPFVAPDRVEPLVESHAPALFRIVHVAPFGVAVQALLLLLQLMSARSAINDRFYRALYSVMLSGEAARSTKTPMFLSLLFKAMQADVSLKRQAAFAKRLLQVAVEQPAPFACGCLILLSELMKGRPAFWDAIQQPEEQGDDVEAFADAPDSDAEDDGRPAGRATIDATTATLMYDMQKREPGFCGAERSAWWELTALAAHAHPSVAAMARSMLAGTNVAYQGDPLRDLTLTAFLDKFMQKKPKVQRTAGSSLMQPLDKKAGEAFTTAQLGSAAFAALAESSIAPENIFFHKFYQVQTSRGKVPGKKRKRDEEAAGDGSDASSGSEAEIDEVMDQEEEMEDVGNQAASNSAYDYANLAAAMDNGDVASSEDGEEMGEEDEEDLNPFDLPSAGSSDEMDEEEENAADHAGGGMANVATLDGATFSDMSSDEDDGDLEEDEIGGGIDLGLEEVESDEEADVKQPKLGRPKGRPKGTKEDFASADDYAALIDEDAESAPLRLSRPLQSSRSQRQQKRGSLCVRAENRYPDPTFVQETLGAFPDKGIANVEEARALFSEGGYVYLDVRPQLEYEEAGKVPGSVNIPVVNSKRKWDPEQNKKVFEKSDNPDFVKTIEKRYPDKETKFLVGCSDGRKYSLDALGALDEAGYGNLAGLKGGYYAWFRVFDNKLARRNLGEYQEEVIHGGDSGGIHASGAGFERVDTADRFVPPSFD</sequence>
<accession>A0AAW1SLY7</accession>
<dbReference type="GO" id="GO:0005634">
    <property type="term" value="C:nucleus"/>
    <property type="evidence" value="ECO:0007669"/>
    <property type="project" value="TreeGrafter"/>
</dbReference>
<protein>
    <recommendedName>
        <fullName evidence="3">Rhodanese domain-containing protein</fullName>
    </recommendedName>
</protein>
<dbReference type="PANTHER" id="PTHR12048">
    <property type="entry name" value="CCAAT-BINDING FACTOR-RELATED"/>
    <property type="match status" value="1"/>
</dbReference>
<dbReference type="PANTHER" id="PTHR12048:SF0">
    <property type="entry name" value="CCAAT_ENHANCER-BINDING PROTEIN ZETA"/>
    <property type="match status" value="1"/>
</dbReference>
<dbReference type="InterPro" id="IPR040155">
    <property type="entry name" value="CEBPZ/Mak21-like"/>
</dbReference>
<dbReference type="Pfam" id="PF03914">
    <property type="entry name" value="CBF"/>
    <property type="match status" value="1"/>
</dbReference>
<dbReference type="Gene3D" id="3.40.250.10">
    <property type="entry name" value="Rhodanese-like domain"/>
    <property type="match status" value="1"/>
</dbReference>
<comment type="similarity">
    <text evidence="1">Belongs to the CBF/MAK21 family.</text>
</comment>
<feature type="compositionally biased region" description="Acidic residues" evidence="2">
    <location>
        <begin position="594"/>
        <end position="610"/>
    </location>
</feature>
<dbReference type="InterPro" id="IPR036873">
    <property type="entry name" value="Rhodanese-like_dom_sf"/>
</dbReference>
<dbReference type="InterPro" id="IPR016024">
    <property type="entry name" value="ARM-type_fold"/>
</dbReference>
<dbReference type="Proteomes" id="UP001485043">
    <property type="component" value="Unassembled WGS sequence"/>
</dbReference>
<feature type="compositionally biased region" description="Basic residues" evidence="2">
    <location>
        <begin position="689"/>
        <end position="698"/>
    </location>
</feature>
<evidence type="ECO:0000313" key="4">
    <source>
        <dbReference type="EMBL" id="KAK9849366.1"/>
    </source>
</evidence>
<organism evidence="4 5">
    <name type="scientific">Apatococcus fuscideae</name>
    <dbReference type="NCBI Taxonomy" id="2026836"/>
    <lineage>
        <taxon>Eukaryota</taxon>
        <taxon>Viridiplantae</taxon>
        <taxon>Chlorophyta</taxon>
        <taxon>core chlorophytes</taxon>
        <taxon>Trebouxiophyceae</taxon>
        <taxon>Chlorellales</taxon>
        <taxon>Chlorellaceae</taxon>
        <taxon>Apatococcus</taxon>
    </lineage>
</organism>
<dbReference type="SUPFAM" id="SSF48371">
    <property type="entry name" value="ARM repeat"/>
    <property type="match status" value="1"/>
</dbReference>
<feature type="region of interest" description="Disordered" evidence="2">
    <location>
        <begin position="718"/>
        <end position="748"/>
    </location>
</feature>
<gene>
    <name evidence="4" type="ORF">WJX84_000904</name>
</gene>
<reference evidence="4 5" key="1">
    <citation type="journal article" date="2024" name="Nat. Commun.">
        <title>Phylogenomics reveals the evolutionary origins of lichenization in chlorophyte algae.</title>
        <authorList>
            <person name="Puginier C."/>
            <person name="Libourel C."/>
            <person name="Otte J."/>
            <person name="Skaloud P."/>
            <person name="Haon M."/>
            <person name="Grisel S."/>
            <person name="Petersen M."/>
            <person name="Berrin J.G."/>
            <person name="Delaux P.M."/>
            <person name="Dal Grande F."/>
            <person name="Keller J."/>
        </authorList>
    </citation>
    <scope>NUCLEOTIDE SEQUENCE [LARGE SCALE GENOMIC DNA]</scope>
    <source>
        <strain evidence="4 5">SAG 2523</strain>
    </source>
</reference>
<feature type="non-terminal residue" evidence="4">
    <location>
        <position position="1"/>
    </location>
</feature>
<dbReference type="SMART" id="SM00450">
    <property type="entry name" value="RHOD"/>
    <property type="match status" value="1"/>
</dbReference>
<feature type="compositionally biased region" description="Acidic residues" evidence="2">
    <location>
        <begin position="553"/>
        <end position="567"/>
    </location>
</feature>
<feature type="compositionally biased region" description="Low complexity" evidence="2">
    <location>
        <begin position="723"/>
        <end position="743"/>
    </location>
</feature>
<name>A0AAW1SLY7_9CHLO</name>
<feature type="region of interest" description="Disordered" evidence="2">
    <location>
        <begin position="527"/>
        <end position="569"/>
    </location>
</feature>
<feature type="region of interest" description="Disordered" evidence="2">
    <location>
        <begin position="190"/>
        <end position="209"/>
    </location>
</feature>
<keyword evidence="5" id="KW-1185">Reference proteome</keyword>
<feature type="domain" description="Rhodanese" evidence="3">
    <location>
        <begin position="780"/>
        <end position="893"/>
    </location>
</feature>
<dbReference type="InterPro" id="IPR005612">
    <property type="entry name" value="CCAAT-binding_factor"/>
</dbReference>
<dbReference type="EMBL" id="JALJOV010001348">
    <property type="protein sequence ID" value="KAK9849366.1"/>
    <property type="molecule type" value="Genomic_DNA"/>
</dbReference>
<feature type="region of interest" description="Disordered" evidence="2">
    <location>
        <begin position="591"/>
        <end position="705"/>
    </location>
</feature>
<feature type="compositionally biased region" description="Acidic residues" evidence="2">
    <location>
        <begin position="673"/>
        <end position="683"/>
    </location>
</feature>
<dbReference type="SUPFAM" id="SSF52821">
    <property type="entry name" value="Rhodanese/Cell cycle control phosphatase"/>
    <property type="match status" value="1"/>
</dbReference>
<feature type="compositionally biased region" description="Basic and acidic residues" evidence="2">
    <location>
        <begin position="190"/>
        <end position="202"/>
    </location>
</feature>